<reference evidence="1 2" key="1">
    <citation type="submission" date="2020-07" db="EMBL/GenBank/DDBJ databases">
        <title>Electron transfer.</title>
        <authorList>
            <person name="Huang L."/>
            <person name="Liu X."/>
            <person name="Zhou S."/>
        </authorList>
    </citation>
    <scope>NUCLEOTIDE SEQUENCE [LARGE SCALE GENOMIC DNA]</scope>
    <source>
        <strain evidence="1 2">Lx1</strain>
    </source>
</reference>
<evidence type="ECO:0000313" key="2">
    <source>
        <dbReference type="Proteomes" id="UP000512286"/>
    </source>
</evidence>
<dbReference type="InterPro" id="IPR021146">
    <property type="entry name" value="Phage_gp6-like_head-tail"/>
</dbReference>
<proteinExistence type="predicted"/>
<dbReference type="AlphaFoldDB" id="A0A7D6VT48"/>
<protein>
    <submittedName>
        <fullName evidence="1">Phage gp6-like head-tail connector protein</fullName>
    </submittedName>
</protein>
<dbReference type="KEGG" id="cint:HZF06_11795"/>
<sequence length="90" mass="10657">MIITIPQVKSWLKIDFDEDNEDIQMLIDAAELYLKNATEKDYDSTNPLAVLYCRVLVTDWYENRSLMQDNKTSDKVRFTLQSIKMQLQYS</sequence>
<gene>
    <name evidence="1" type="ORF">HZF06_11795</name>
</gene>
<dbReference type="EMBL" id="CP059378">
    <property type="protein sequence ID" value="QLY82236.1"/>
    <property type="molecule type" value="Genomic_DNA"/>
</dbReference>
<evidence type="ECO:0000313" key="1">
    <source>
        <dbReference type="EMBL" id="QLY82236.1"/>
    </source>
</evidence>
<organism evidence="1 2">
    <name type="scientific">Clostridium intestinale</name>
    <dbReference type="NCBI Taxonomy" id="36845"/>
    <lineage>
        <taxon>Bacteria</taxon>
        <taxon>Bacillati</taxon>
        <taxon>Bacillota</taxon>
        <taxon>Clostridia</taxon>
        <taxon>Eubacteriales</taxon>
        <taxon>Clostridiaceae</taxon>
        <taxon>Clostridium</taxon>
    </lineage>
</organism>
<dbReference type="Proteomes" id="UP000512286">
    <property type="component" value="Chromosome"/>
</dbReference>
<dbReference type="CDD" id="cd08054">
    <property type="entry name" value="gp6"/>
    <property type="match status" value="1"/>
</dbReference>
<dbReference type="InterPro" id="IPR006450">
    <property type="entry name" value="Phage_HK97_gp6-like"/>
</dbReference>
<dbReference type="NCBIfam" id="TIGR01560">
    <property type="entry name" value="put_DNA_pack"/>
    <property type="match status" value="1"/>
</dbReference>
<dbReference type="Pfam" id="PF05135">
    <property type="entry name" value="Phage_connect_1"/>
    <property type="match status" value="1"/>
</dbReference>
<name>A0A7D6VT48_9CLOT</name>
<dbReference type="RefSeq" id="WP_181603628.1">
    <property type="nucleotide sequence ID" value="NZ_CP059378.1"/>
</dbReference>
<dbReference type="Gene3D" id="1.10.3230.30">
    <property type="entry name" value="Phage gp6-like head-tail connector protein"/>
    <property type="match status" value="1"/>
</dbReference>
<accession>A0A7D6VT48</accession>